<evidence type="ECO:0000313" key="2">
    <source>
        <dbReference type="EMBL" id="MBP3953140.1"/>
    </source>
</evidence>
<reference evidence="2" key="1">
    <citation type="submission" date="2021-03" db="EMBL/GenBank/DDBJ databases">
        <title>Bacillus suaedae sp. nov., isolated from Suaeda aralocaspica.</title>
        <authorList>
            <person name="Lei R.F.R."/>
        </authorList>
    </citation>
    <scope>NUCLEOTIDE SEQUENCE</scope>
    <source>
        <strain evidence="2">YZJH907-2</strain>
    </source>
</reference>
<dbReference type="NCBIfam" id="NF038340">
    <property type="entry name" value="SAR2788_fam"/>
    <property type="match status" value="1"/>
</dbReference>
<dbReference type="AlphaFoldDB" id="A0A941APU0"/>
<evidence type="ECO:0000313" key="3">
    <source>
        <dbReference type="Proteomes" id="UP000678228"/>
    </source>
</evidence>
<comment type="caution">
    <text evidence="2">The sequence shown here is derived from an EMBL/GenBank/DDBJ whole genome shotgun (WGS) entry which is preliminary data.</text>
</comment>
<dbReference type="EMBL" id="JAGKSQ010000010">
    <property type="protein sequence ID" value="MBP3953140.1"/>
    <property type="molecule type" value="Genomic_DNA"/>
</dbReference>
<sequence>MKKNLIKLLVATLLFTSIAGVSPTAFAEEPKTEDPFESAQPIDVNFEESVEEVSSDDDTIVYEVTAEELGINNDSFKMVVEESTEEAEEMTVYSEFETGYLSFASELSINIDTGDFHVTEEQTSETGQVTETTYDIFFNEIEGENFIAYLIDRNTGELYEVNTIDAQASAIPVLALVLKQGAKWAIKKYGKKALISAFGKYALSNAIKKVAKLTVKDKHLKSDKRGYQKFNTDSQTTAKGWIKEALQKASVSNFEINDNEKLSFKFEVNLGKKVGTKGETKIRIVIGYDGKIWTAFPVK</sequence>
<keyword evidence="1" id="KW-0732">Signal</keyword>
<dbReference type="Proteomes" id="UP000678228">
    <property type="component" value="Unassembled WGS sequence"/>
</dbReference>
<protein>
    <submittedName>
        <fullName evidence="2">SAR2788 family putative toxin</fullName>
    </submittedName>
</protein>
<feature type="chain" id="PRO_5037911109" evidence="1">
    <location>
        <begin position="28"/>
        <end position="299"/>
    </location>
</feature>
<name>A0A941APU0_9BACI</name>
<organism evidence="2 3">
    <name type="scientific">Halalkalibacter suaedae</name>
    <dbReference type="NCBI Taxonomy" id="2822140"/>
    <lineage>
        <taxon>Bacteria</taxon>
        <taxon>Bacillati</taxon>
        <taxon>Bacillota</taxon>
        <taxon>Bacilli</taxon>
        <taxon>Bacillales</taxon>
        <taxon>Bacillaceae</taxon>
        <taxon>Halalkalibacter</taxon>
    </lineage>
</organism>
<feature type="signal peptide" evidence="1">
    <location>
        <begin position="1"/>
        <end position="27"/>
    </location>
</feature>
<evidence type="ECO:0000256" key="1">
    <source>
        <dbReference type="SAM" id="SignalP"/>
    </source>
</evidence>
<accession>A0A941APU0</accession>
<proteinExistence type="predicted"/>
<gene>
    <name evidence="2" type="ORF">J7W16_18615</name>
</gene>
<dbReference type="RefSeq" id="WP_210598996.1">
    <property type="nucleotide sequence ID" value="NZ_JAGKSQ010000010.1"/>
</dbReference>
<keyword evidence="3" id="KW-1185">Reference proteome</keyword>